<gene>
    <name evidence="3" type="ORF">Aca07nite_10690</name>
</gene>
<evidence type="ECO:0000256" key="1">
    <source>
        <dbReference type="SAM" id="MobiDB-lite"/>
    </source>
</evidence>
<sequence length="339" mass="33759">MTITRTSTPGSAPMRRTAALAALTTAVVTGSLLPWPSAANAGLVTHCIGTGGAVTVPNDLLVPAGESCALTGTVITGNVTVAAGANLVIDGGRTDGTIRVAADGYLDARATTIGGTVVLASGGYGVFLKDAASGAITVRPKGTAPIDSFLFTEGARITGTVNTQGGEVRLGEATEVTGNLVSSGTYYTDLHDSFVDGTLSVLNSGTGAVVCGSAVRGKATFAGNVGGVQLGPNGALDSCASGGYFGGDVSVTNTTGATTLDDNIIDGQLTAHSNEPAAVIAANNRIRRGVAGAPPAAAAQRRHQASAVTTPRQETVQERAEERRSTAVREADAAGRAHL</sequence>
<dbReference type="EMBL" id="BOMF01000017">
    <property type="protein sequence ID" value="GID43794.1"/>
    <property type="molecule type" value="Genomic_DNA"/>
</dbReference>
<feature type="signal peptide" evidence="2">
    <location>
        <begin position="1"/>
        <end position="41"/>
    </location>
</feature>
<comment type="caution">
    <text evidence="3">The sequence shown here is derived from an EMBL/GenBank/DDBJ whole genome shotgun (WGS) entry which is preliminary data.</text>
</comment>
<evidence type="ECO:0000256" key="2">
    <source>
        <dbReference type="SAM" id="SignalP"/>
    </source>
</evidence>
<accession>A0ABQ3WB27</accession>
<evidence type="ECO:0008006" key="4">
    <source>
        <dbReference type="Google" id="ProtNLM"/>
    </source>
</evidence>
<protein>
    <recommendedName>
        <fullName evidence="4">Right handed beta helix region</fullName>
    </recommendedName>
</protein>
<feature type="chain" id="PRO_5045904998" description="Right handed beta helix region" evidence="2">
    <location>
        <begin position="42"/>
        <end position="339"/>
    </location>
</feature>
<evidence type="ECO:0000313" key="3">
    <source>
        <dbReference type="EMBL" id="GID43794.1"/>
    </source>
</evidence>
<feature type="compositionally biased region" description="Basic and acidic residues" evidence="1">
    <location>
        <begin position="315"/>
        <end position="339"/>
    </location>
</feature>
<keyword evidence="2" id="KW-0732">Signal</keyword>
<feature type="region of interest" description="Disordered" evidence="1">
    <location>
        <begin position="291"/>
        <end position="339"/>
    </location>
</feature>
<proteinExistence type="predicted"/>
<organism evidence="3">
    <name type="scientific">Actinoplanes campanulatus</name>
    <dbReference type="NCBI Taxonomy" id="113559"/>
    <lineage>
        <taxon>Bacteria</taxon>
        <taxon>Bacillati</taxon>
        <taxon>Actinomycetota</taxon>
        <taxon>Actinomycetes</taxon>
        <taxon>Micromonosporales</taxon>
        <taxon>Micromonosporaceae</taxon>
        <taxon>Actinoplanes</taxon>
    </lineage>
</organism>
<reference evidence="3" key="1">
    <citation type="submission" date="2021-01" db="EMBL/GenBank/DDBJ databases">
        <title>Whole genome shotgun sequence of Actinoplanes capillaceus NBRC 16408.</title>
        <authorList>
            <person name="Komaki H."/>
            <person name="Tamura T."/>
        </authorList>
    </citation>
    <scope>NUCLEOTIDE SEQUENCE [LARGE SCALE GENOMIC DNA]</scope>
    <source>
        <strain evidence="3">NBRC 16408</strain>
    </source>
</reference>
<name>A0ABQ3WB27_9ACTN</name>